<comment type="caution">
    <text evidence="2">The sequence shown here is derived from an EMBL/GenBank/DDBJ whole genome shotgun (WGS) entry which is preliminary data.</text>
</comment>
<feature type="compositionally biased region" description="Basic and acidic residues" evidence="1">
    <location>
        <begin position="16"/>
        <end position="28"/>
    </location>
</feature>
<feature type="compositionally biased region" description="Basic and acidic residues" evidence="1">
    <location>
        <begin position="86"/>
        <end position="95"/>
    </location>
</feature>
<feature type="region of interest" description="Disordered" evidence="1">
    <location>
        <begin position="86"/>
        <end position="114"/>
    </location>
</feature>
<dbReference type="EMBL" id="JARBJD010000033">
    <property type="protein sequence ID" value="KAK2959030.1"/>
    <property type="molecule type" value="Genomic_DNA"/>
</dbReference>
<feature type="region of interest" description="Disordered" evidence="1">
    <location>
        <begin position="1"/>
        <end position="28"/>
    </location>
</feature>
<dbReference type="Proteomes" id="UP001281761">
    <property type="component" value="Unassembled WGS sequence"/>
</dbReference>
<protein>
    <submittedName>
        <fullName evidence="2">Uncharacterized protein</fullName>
    </submittedName>
</protein>
<feature type="compositionally biased region" description="Polar residues" evidence="1">
    <location>
        <begin position="1"/>
        <end position="15"/>
    </location>
</feature>
<sequence>MREGSTGTENDAFTSTKERFNFHNDADKNGPVGHRLYKVRSIPIVTGSCFYLQPAKVQHPLLGNNCSSDEHTSAVGTVPQCRLSWNDRKDKERRQTQNRVTATTGSAAHTRAHDAQSSVGLIVSAVLVVMGKWKIRLRIVSQRRLGQPPAEDSRCPILSWNDSVGGSRCHGNREYLRKRSSLREGPQTPQLFVDHRF</sequence>
<proteinExistence type="predicted"/>
<reference evidence="2 3" key="1">
    <citation type="journal article" date="2022" name="bioRxiv">
        <title>Genomics of Preaxostyla Flagellates Illuminates Evolutionary Transitions and the Path Towards Mitochondrial Loss.</title>
        <authorList>
            <person name="Novak L.V.F."/>
            <person name="Treitli S.C."/>
            <person name="Pyrih J."/>
            <person name="Halakuc P."/>
            <person name="Pipaliya S.V."/>
            <person name="Vacek V."/>
            <person name="Brzon O."/>
            <person name="Soukal P."/>
            <person name="Eme L."/>
            <person name="Dacks J.B."/>
            <person name="Karnkowska A."/>
            <person name="Elias M."/>
            <person name="Hampl V."/>
        </authorList>
    </citation>
    <scope>NUCLEOTIDE SEQUENCE [LARGE SCALE GENOMIC DNA]</scope>
    <source>
        <strain evidence="2">NAU3</strain>
        <tissue evidence="2">Gut</tissue>
    </source>
</reference>
<keyword evidence="3" id="KW-1185">Reference proteome</keyword>
<evidence type="ECO:0000313" key="2">
    <source>
        <dbReference type="EMBL" id="KAK2959030.1"/>
    </source>
</evidence>
<gene>
    <name evidence="2" type="ORF">BLNAU_6046</name>
</gene>
<organism evidence="2 3">
    <name type="scientific">Blattamonas nauphoetae</name>
    <dbReference type="NCBI Taxonomy" id="2049346"/>
    <lineage>
        <taxon>Eukaryota</taxon>
        <taxon>Metamonada</taxon>
        <taxon>Preaxostyla</taxon>
        <taxon>Oxymonadida</taxon>
        <taxon>Blattamonas</taxon>
    </lineage>
</organism>
<name>A0ABQ9Y5R6_9EUKA</name>
<evidence type="ECO:0000313" key="3">
    <source>
        <dbReference type="Proteomes" id="UP001281761"/>
    </source>
</evidence>
<feature type="compositionally biased region" description="Polar residues" evidence="1">
    <location>
        <begin position="97"/>
        <end position="107"/>
    </location>
</feature>
<evidence type="ECO:0000256" key="1">
    <source>
        <dbReference type="SAM" id="MobiDB-lite"/>
    </source>
</evidence>
<accession>A0ABQ9Y5R6</accession>